<evidence type="ECO:0000256" key="6">
    <source>
        <dbReference type="ARBA" id="ARBA00023136"/>
    </source>
</evidence>
<feature type="transmembrane region" description="Helical" evidence="7">
    <location>
        <begin position="247"/>
        <end position="264"/>
    </location>
</feature>
<dbReference type="RefSeq" id="WP_248354322.1">
    <property type="nucleotide sequence ID" value="NZ_AP025591.1"/>
</dbReference>
<comment type="subcellular location">
    <subcellularLocation>
        <location evidence="1">Endomembrane system</location>
        <topology evidence="1">Multi-pass membrane protein</topology>
    </subcellularLocation>
</comment>
<feature type="domain" description="Major facilitator superfamily (MFS) profile" evidence="8">
    <location>
        <begin position="8"/>
        <end position="389"/>
    </location>
</feature>
<protein>
    <submittedName>
        <fullName evidence="9">MFS transporter</fullName>
    </submittedName>
</protein>
<dbReference type="InterPro" id="IPR011701">
    <property type="entry name" value="MFS"/>
</dbReference>
<evidence type="ECO:0000313" key="9">
    <source>
        <dbReference type="EMBL" id="BDG05463.1"/>
    </source>
</evidence>
<sequence length="396" mass="39764">MRRPAAALLALAYAAFVSLGLPDTVIGVAWPSLRATFGRSQAELGLALAATIAGYSVSGALAGRLVAAVGVGGLLAGSSGLVALGLAGEALAPAWLAFLGMGTLVGLGSGAIDAALNGYAARHFPVRHLNWMHAAYSLGATAGPLAMTAVLARGAPWRAGYALLSAALGAMALAFLSTRGRWGGPAAAAGGGEPAPAPVRTRDALRRGRVWLQIGIFFVYTGLEAGAGQWCFTVLREARGLDVERAGAWTAAYWGSIAAGRIALGFVVERVGPDRLLRLATAGAVAGSAAFAASAGLAGRLGLVLLGASLAPVYPTLMARTPDRLGHDTTPHAVGFQVTAATLAAAALPGALGVLAARAGVGAIAPAVLFVALALTVLHEVLFQLTRSKAVHSSHR</sequence>
<dbReference type="InterPro" id="IPR020846">
    <property type="entry name" value="MFS_dom"/>
</dbReference>
<keyword evidence="3" id="KW-0813">Transport</keyword>
<name>A0ABN6N0F6_9BACT</name>
<dbReference type="SUPFAM" id="SSF103473">
    <property type="entry name" value="MFS general substrate transporter"/>
    <property type="match status" value="1"/>
</dbReference>
<evidence type="ECO:0000256" key="1">
    <source>
        <dbReference type="ARBA" id="ARBA00004127"/>
    </source>
</evidence>
<feature type="transmembrane region" description="Helical" evidence="7">
    <location>
        <begin position="158"/>
        <end position="176"/>
    </location>
</feature>
<feature type="transmembrane region" description="Helical" evidence="7">
    <location>
        <begin position="69"/>
        <end position="88"/>
    </location>
</feature>
<evidence type="ECO:0000256" key="7">
    <source>
        <dbReference type="SAM" id="Phobius"/>
    </source>
</evidence>
<feature type="transmembrane region" description="Helical" evidence="7">
    <location>
        <begin position="276"/>
        <end position="295"/>
    </location>
</feature>
<dbReference type="Pfam" id="PF07690">
    <property type="entry name" value="MFS_1"/>
    <property type="match status" value="1"/>
</dbReference>
<gene>
    <name evidence="9" type="ORF">AMOR_44590</name>
</gene>
<evidence type="ECO:0000256" key="4">
    <source>
        <dbReference type="ARBA" id="ARBA00022692"/>
    </source>
</evidence>
<reference evidence="10" key="1">
    <citation type="journal article" date="2022" name="Int. J. Syst. Evol. Microbiol.">
        <title>Anaeromyxobacter oryzae sp. nov., Anaeromyxobacter diazotrophicus sp. nov. and Anaeromyxobacter paludicola sp. nov., isolated from paddy soils.</title>
        <authorList>
            <person name="Itoh H."/>
            <person name="Xu Z."/>
            <person name="Mise K."/>
            <person name="Masuda Y."/>
            <person name="Ushijima N."/>
            <person name="Hayakawa C."/>
            <person name="Shiratori Y."/>
            <person name="Senoo K."/>
        </authorList>
    </citation>
    <scope>NUCLEOTIDE SEQUENCE [LARGE SCALE GENOMIC DNA]</scope>
    <source>
        <strain evidence="10">Red232</strain>
    </source>
</reference>
<feature type="transmembrane region" description="Helical" evidence="7">
    <location>
        <begin position="44"/>
        <end position="62"/>
    </location>
</feature>
<feature type="transmembrane region" description="Helical" evidence="7">
    <location>
        <begin position="210"/>
        <end position="235"/>
    </location>
</feature>
<comment type="similarity">
    <text evidence="2">Belongs to the major facilitator superfamily.</text>
</comment>
<evidence type="ECO:0000313" key="10">
    <source>
        <dbReference type="Proteomes" id="UP001162891"/>
    </source>
</evidence>
<dbReference type="InterPro" id="IPR051788">
    <property type="entry name" value="MFS_Transporter"/>
</dbReference>
<organism evidence="9 10">
    <name type="scientific">Anaeromyxobacter oryzae</name>
    <dbReference type="NCBI Taxonomy" id="2918170"/>
    <lineage>
        <taxon>Bacteria</taxon>
        <taxon>Pseudomonadati</taxon>
        <taxon>Myxococcota</taxon>
        <taxon>Myxococcia</taxon>
        <taxon>Myxococcales</taxon>
        <taxon>Cystobacterineae</taxon>
        <taxon>Anaeromyxobacteraceae</taxon>
        <taxon>Anaeromyxobacter</taxon>
    </lineage>
</organism>
<feature type="transmembrane region" description="Helical" evidence="7">
    <location>
        <begin position="131"/>
        <end position="152"/>
    </location>
</feature>
<keyword evidence="4 7" id="KW-0812">Transmembrane</keyword>
<keyword evidence="5 7" id="KW-1133">Transmembrane helix</keyword>
<keyword evidence="6 7" id="KW-0472">Membrane</keyword>
<dbReference type="PROSITE" id="PS50850">
    <property type="entry name" value="MFS"/>
    <property type="match status" value="1"/>
</dbReference>
<feature type="transmembrane region" description="Helical" evidence="7">
    <location>
        <begin position="94"/>
        <end position="119"/>
    </location>
</feature>
<feature type="transmembrane region" description="Helical" evidence="7">
    <location>
        <begin position="333"/>
        <end position="357"/>
    </location>
</feature>
<dbReference type="InterPro" id="IPR036259">
    <property type="entry name" value="MFS_trans_sf"/>
</dbReference>
<dbReference type="Proteomes" id="UP001162891">
    <property type="component" value="Chromosome"/>
</dbReference>
<keyword evidence="10" id="KW-1185">Reference proteome</keyword>
<proteinExistence type="inferred from homology"/>
<evidence type="ECO:0000259" key="8">
    <source>
        <dbReference type="PROSITE" id="PS50850"/>
    </source>
</evidence>
<dbReference type="PANTHER" id="PTHR23514">
    <property type="entry name" value="BYPASS OF STOP CODON PROTEIN 6"/>
    <property type="match status" value="1"/>
</dbReference>
<feature type="transmembrane region" description="Helical" evidence="7">
    <location>
        <begin position="363"/>
        <end position="383"/>
    </location>
</feature>
<evidence type="ECO:0000256" key="2">
    <source>
        <dbReference type="ARBA" id="ARBA00008335"/>
    </source>
</evidence>
<evidence type="ECO:0000256" key="5">
    <source>
        <dbReference type="ARBA" id="ARBA00022989"/>
    </source>
</evidence>
<evidence type="ECO:0000256" key="3">
    <source>
        <dbReference type="ARBA" id="ARBA00022448"/>
    </source>
</evidence>
<dbReference type="Gene3D" id="1.20.1250.20">
    <property type="entry name" value="MFS general substrate transporter like domains"/>
    <property type="match status" value="2"/>
</dbReference>
<accession>A0ABN6N0F6</accession>
<dbReference type="PANTHER" id="PTHR23514:SF3">
    <property type="entry name" value="BYPASS OF STOP CODON PROTEIN 6"/>
    <property type="match status" value="1"/>
</dbReference>
<dbReference type="EMBL" id="AP025591">
    <property type="protein sequence ID" value="BDG05463.1"/>
    <property type="molecule type" value="Genomic_DNA"/>
</dbReference>